<feature type="region of interest" description="Disordered" evidence="1">
    <location>
        <begin position="172"/>
        <end position="191"/>
    </location>
</feature>
<proteinExistence type="predicted"/>
<name>A0ABU2HAG3_9ACTN</name>
<reference evidence="3" key="1">
    <citation type="submission" date="2023-07" db="EMBL/GenBank/DDBJ databases">
        <title>Novel species in the genus Lipingzhangella isolated from Sambhar Salt Lake.</title>
        <authorList>
            <person name="Jiya N."/>
            <person name="Kajale S."/>
            <person name="Sharma A."/>
        </authorList>
    </citation>
    <scope>NUCLEOTIDE SEQUENCE [LARGE SCALE GENOMIC DNA]</scope>
    <source>
        <strain evidence="3">LS1_29</strain>
    </source>
</reference>
<protein>
    <submittedName>
        <fullName evidence="2">Uncharacterized protein</fullName>
    </submittedName>
</protein>
<evidence type="ECO:0000256" key="1">
    <source>
        <dbReference type="SAM" id="MobiDB-lite"/>
    </source>
</evidence>
<comment type="caution">
    <text evidence="2">The sequence shown here is derived from an EMBL/GenBank/DDBJ whole genome shotgun (WGS) entry which is preliminary data.</text>
</comment>
<keyword evidence="3" id="KW-1185">Reference proteome</keyword>
<gene>
    <name evidence="2" type="ORF">RIF23_18270</name>
</gene>
<evidence type="ECO:0000313" key="2">
    <source>
        <dbReference type="EMBL" id="MDS1272238.1"/>
    </source>
</evidence>
<evidence type="ECO:0000313" key="3">
    <source>
        <dbReference type="Proteomes" id="UP001250214"/>
    </source>
</evidence>
<dbReference type="EMBL" id="JAVLVT010000010">
    <property type="protein sequence ID" value="MDS1272238.1"/>
    <property type="molecule type" value="Genomic_DNA"/>
</dbReference>
<dbReference type="Proteomes" id="UP001250214">
    <property type="component" value="Unassembled WGS sequence"/>
</dbReference>
<sequence length="261" mass="28629">MSKGRNLRPRQVAVTLSVPLLGEIQGTWEPDEAERNAAWELYVELVTRVSAVELPPGQGLLREALSSLYDLFRITRDILRRYGPEIAPARAEGELSFGVLAVTVLNGSLRPLLTEWHPLLRAYEETRPEHVDPVSHERAWEREPDLRAALEESRRVLTDLADLLGEIAGAADLRNPPATEEKTERGGELNPGFRCRRWSAPPCRCGVPGGGICPELSPCAARPGAASGPGRVRGCHVPLTTRVGWRHREEARADDAPAAPG</sequence>
<organism evidence="2 3">
    <name type="scientific">Lipingzhangella rawalii</name>
    <dbReference type="NCBI Taxonomy" id="2055835"/>
    <lineage>
        <taxon>Bacteria</taxon>
        <taxon>Bacillati</taxon>
        <taxon>Actinomycetota</taxon>
        <taxon>Actinomycetes</taxon>
        <taxon>Streptosporangiales</taxon>
        <taxon>Nocardiopsidaceae</taxon>
        <taxon>Lipingzhangella</taxon>
    </lineage>
</organism>
<accession>A0ABU2HAG3</accession>
<dbReference type="RefSeq" id="WP_310913810.1">
    <property type="nucleotide sequence ID" value="NZ_JAVLVT010000010.1"/>
</dbReference>